<sequence>MALSPFWIWCIAAVILFLMEFFLPTAFVEATLGISALIVAFTSFLIPSFPLQVVLWILLSVVVVFLMRRYQPKRTAPILKEGAEAQTISQILPGETGRVLYDGISWQARCDDPHLAIAENQRVIVIGRQGTTLIVVPEDTIS</sequence>
<dbReference type="Pfam" id="PF01957">
    <property type="entry name" value="NfeD"/>
    <property type="match status" value="1"/>
</dbReference>
<evidence type="ECO:0000313" key="7">
    <source>
        <dbReference type="EMBL" id="ATS19015.1"/>
    </source>
</evidence>
<dbReference type="SUPFAM" id="SSF141322">
    <property type="entry name" value="NfeD domain-like"/>
    <property type="match status" value="1"/>
</dbReference>
<dbReference type="RefSeq" id="WP_099799349.1">
    <property type="nucleotide sequence ID" value="NZ_CP018092.1"/>
</dbReference>
<evidence type="ECO:0000259" key="6">
    <source>
        <dbReference type="Pfam" id="PF01957"/>
    </source>
</evidence>
<feature type="transmembrane region" description="Helical" evidence="5">
    <location>
        <begin position="6"/>
        <end position="23"/>
    </location>
</feature>
<dbReference type="InterPro" id="IPR052165">
    <property type="entry name" value="Membrane_assoc_protease"/>
</dbReference>
<keyword evidence="8" id="KW-1185">Reference proteome</keyword>
<keyword evidence="4 5" id="KW-0472">Membrane</keyword>
<reference evidence="8" key="2">
    <citation type="journal article" date="2022" name="Front. Microbiol.">
        <title>Comparative Genomic Analysis Revealed Distinct Molecular Components and Organization of CO2-Concentrating Mechanism in Thermophilic Cyanobacteria.</title>
        <authorList>
            <person name="Tang J."/>
            <person name="Zhou H."/>
            <person name="Yao D."/>
            <person name="Riaz S."/>
            <person name="You D."/>
            <person name="Klepacz-Smolka A."/>
            <person name="Daroch M."/>
        </authorList>
    </citation>
    <scope>NUCLEOTIDE SEQUENCE [LARGE SCALE GENOMIC DNA]</scope>
    <source>
        <strain evidence="8">PCC 6715</strain>
    </source>
</reference>
<dbReference type="InterPro" id="IPR012340">
    <property type="entry name" value="NA-bd_OB-fold"/>
</dbReference>
<keyword evidence="3 5" id="KW-1133">Transmembrane helix</keyword>
<comment type="subcellular location">
    <subcellularLocation>
        <location evidence="1">Membrane</location>
        <topology evidence="1">Multi-pass membrane protein</topology>
    </subcellularLocation>
</comment>
<dbReference type="GO" id="GO:0005886">
    <property type="term" value="C:plasma membrane"/>
    <property type="evidence" value="ECO:0007669"/>
    <property type="project" value="TreeGrafter"/>
</dbReference>
<evidence type="ECO:0000256" key="2">
    <source>
        <dbReference type="ARBA" id="ARBA00022692"/>
    </source>
</evidence>
<feature type="transmembrane region" description="Helical" evidence="5">
    <location>
        <begin position="53"/>
        <end position="70"/>
    </location>
</feature>
<dbReference type="OrthoDB" id="425662at2"/>
<accession>A0A2D2Q3D5</accession>
<protein>
    <recommendedName>
        <fullName evidence="6">NfeD-like C-terminal domain-containing protein</fullName>
    </recommendedName>
</protein>
<evidence type="ECO:0000256" key="3">
    <source>
        <dbReference type="ARBA" id="ARBA00022989"/>
    </source>
</evidence>
<dbReference type="KEGG" id="slw:BRW62_09985"/>
<evidence type="ECO:0000256" key="1">
    <source>
        <dbReference type="ARBA" id="ARBA00004141"/>
    </source>
</evidence>
<dbReference type="AlphaFoldDB" id="A0A2D2Q3D5"/>
<evidence type="ECO:0000256" key="4">
    <source>
        <dbReference type="ARBA" id="ARBA00023136"/>
    </source>
</evidence>
<dbReference type="Proteomes" id="UP000231057">
    <property type="component" value="Chromosome"/>
</dbReference>
<proteinExistence type="predicted"/>
<evidence type="ECO:0000313" key="8">
    <source>
        <dbReference type="Proteomes" id="UP000231057"/>
    </source>
</evidence>
<reference evidence="7 8" key="1">
    <citation type="submission" date="2016-11" db="EMBL/GenBank/DDBJ databases">
        <title>Complete genome sequence of thermophilic cyanobacteria strain Synechococcus sp. PCC6715.</title>
        <authorList>
            <person name="Tang J."/>
            <person name="Daroch M."/>
            <person name="Liang Y."/>
            <person name="Jiang D."/>
            <person name="Shah M."/>
        </authorList>
    </citation>
    <scope>NUCLEOTIDE SEQUENCE [LARGE SCALE GENOMIC DNA]</scope>
    <source>
        <strain evidence="7 8">PCC 6715</strain>
    </source>
</reference>
<organism evidence="7 8">
    <name type="scientific">Parathermosynechococcus lividus PCC 6715</name>
    <dbReference type="NCBI Taxonomy" id="1917166"/>
    <lineage>
        <taxon>Bacteria</taxon>
        <taxon>Bacillati</taxon>
        <taxon>Cyanobacteriota</taxon>
        <taxon>Cyanophyceae</taxon>
        <taxon>Acaryochloridales</taxon>
        <taxon>Thermosynechococcaceae</taxon>
        <taxon>Parathermosynechococcus</taxon>
    </lineage>
</organism>
<dbReference type="PANTHER" id="PTHR33507:SF3">
    <property type="entry name" value="INNER MEMBRANE PROTEIN YBBJ"/>
    <property type="match status" value="1"/>
</dbReference>
<dbReference type="PANTHER" id="PTHR33507">
    <property type="entry name" value="INNER MEMBRANE PROTEIN YBBJ"/>
    <property type="match status" value="1"/>
</dbReference>
<keyword evidence="2 5" id="KW-0812">Transmembrane</keyword>
<evidence type="ECO:0000256" key="5">
    <source>
        <dbReference type="SAM" id="Phobius"/>
    </source>
</evidence>
<dbReference type="InterPro" id="IPR002810">
    <property type="entry name" value="NfeD-like_C"/>
</dbReference>
<dbReference type="EMBL" id="CP018092">
    <property type="protein sequence ID" value="ATS19015.1"/>
    <property type="molecule type" value="Genomic_DNA"/>
</dbReference>
<gene>
    <name evidence="7" type="ORF">BRW62_09985</name>
</gene>
<name>A0A2D2Q3D5_PARLV</name>
<dbReference type="Gene3D" id="2.40.50.140">
    <property type="entry name" value="Nucleic acid-binding proteins"/>
    <property type="match status" value="1"/>
</dbReference>
<feature type="domain" description="NfeD-like C-terminal" evidence="6">
    <location>
        <begin position="82"/>
        <end position="137"/>
    </location>
</feature>